<dbReference type="Proteomes" id="UP000887565">
    <property type="component" value="Unplaced"/>
</dbReference>
<name>A0A915HVE4_ROMCU</name>
<proteinExistence type="predicted"/>
<evidence type="ECO:0000313" key="2">
    <source>
        <dbReference type="WBParaSite" id="nRc.2.0.1.t05512-RA"/>
    </source>
</evidence>
<evidence type="ECO:0000313" key="1">
    <source>
        <dbReference type="Proteomes" id="UP000887565"/>
    </source>
</evidence>
<accession>A0A915HVE4</accession>
<protein>
    <submittedName>
        <fullName evidence="2">Uncharacterized protein</fullName>
    </submittedName>
</protein>
<keyword evidence="1" id="KW-1185">Reference proteome</keyword>
<reference evidence="2" key="1">
    <citation type="submission" date="2022-11" db="UniProtKB">
        <authorList>
            <consortium name="WormBaseParasite"/>
        </authorList>
    </citation>
    <scope>IDENTIFICATION</scope>
</reference>
<dbReference type="AlphaFoldDB" id="A0A915HVE4"/>
<sequence length="87" mass="9732">MGKQPTEQGYALWWSSRCKAAEGHFNVSAAMLISLQPPRMQAGSRFELQKAQRSQQLMKAGNPQHTHKEEVNDTLQALIDVKIKAAL</sequence>
<organism evidence="1 2">
    <name type="scientific">Romanomermis culicivorax</name>
    <name type="common">Nematode worm</name>
    <dbReference type="NCBI Taxonomy" id="13658"/>
    <lineage>
        <taxon>Eukaryota</taxon>
        <taxon>Metazoa</taxon>
        <taxon>Ecdysozoa</taxon>
        <taxon>Nematoda</taxon>
        <taxon>Enoplea</taxon>
        <taxon>Dorylaimia</taxon>
        <taxon>Mermithida</taxon>
        <taxon>Mermithoidea</taxon>
        <taxon>Mermithidae</taxon>
        <taxon>Romanomermis</taxon>
    </lineage>
</organism>
<dbReference type="WBParaSite" id="nRc.2.0.1.t05512-RA">
    <property type="protein sequence ID" value="nRc.2.0.1.t05512-RA"/>
    <property type="gene ID" value="nRc.2.0.1.g05512"/>
</dbReference>